<dbReference type="SUPFAM" id="SSF48371">
    <property type="entry name" value="ARM repeat"/>
    <property type="match status" value="1"/>
</dbReference>
<dbReference type="Pfam" id="PF09759">
    <property type="entry name" value="Atx10homo_assoc"/>
    <property type="match status" value="1"/>
</dbReference>
<dbReference type="GO" id="GO:0031175">
    <property type="term" value="P:neuron projection development"/>
    <property type="evidence" value="ECO:0000318"/>
    <property type="project" value="GO_Central"/>
</dbReference>
<reference evidence="4 5" key="1">
    <citation type="journal article" date="2008" name="Nature">
        <title>The genome of the choanoflagellate Monosiga brevicollis and the origin of metazoans.</title>
        <authorList>
            <consortium name="JGI Sequencing"/>
            <person name="King N."/>
            <person name="Westbrook M.J."/>
            <person name="Young S.L."/>
            <person name="Kuo A."/>
            <person name="Abedin M."/>
            <person name="Chapman J."/>
            <person name="Fairclough S."/>
            <person name="Hellsten U."/>
            <person name="Isogai Y."/>
            <person name="Letunic I."/>
            <person name="Marr M."/>
            <person name="Pincus D."/>
            <person name="Putnam N."/>
            <person name="Rokas A."/>
            <person name="Wright K.J."/>
            <person name="Zuzow R."/>
            <person name="Dirks W."/>
            <person name="Good M."/>
            <person name="Goodstein D."/>
            <person name="Lemons D."/>
            <person name="Li W."/>
            <person name="Lyons J.B."/>
            <person name="Morris A."/>
            <person name="Nichols S."/>
            <person name="Richter D.J."/>
            <person name="Salamov A."/>
            <person name="Bork P."/>
            <person name="Lim W.A."/>
            <person name="Manning G."/>
            <person name="Miller W.T."/>
            <person name="McGinnis W."/>
            <person name="Shapiro H."/>
            <person name="Tjian R."/>
            <person name="Grigoriev I.V."/>
            <person name="Rokhsar D."/>
        </authorList>
    </citation>
    <scope>NUCLEOTIDE SEQUENCE [LARGE SCALE GENOMIC DNA]</scope>
    <source>
        <strain evidence="5">MX1 / ATCC 50154</strain>
    </source>
</reference>
<dbReference type="GeneID" id="5890521"/>
<dbReference type="InterPro" id="IPR011989">
    <property type="entry name" value="ARM-like"/>
</dbReference>
<dbReference type="Proteomes" id="UP000001357">
    <property type="component" value="Unassembled WGS sequence"/>
</dbReference>
<dbReference type="PANTHER" id="PTHR13255">
    <property type="entry name" value="ATAXIN-10"/>
    <property type="match status" value="1"/>
</dbReference>
<proteinExistence type="predicted"/>
<dbReference type="GO" id="GO:0051301">
    <property type="term" value="P:cell division"/>
    <property type="evidence" value="ECO:0007669"/>
    <property type="project" value="UniProtKB-KW"/>
</dbReference>
<evidence type="ECO:0000256" key="2">
    <source>
        <dbReference type="ARBA" id="ARBA00023306"/>
    </source>
</evidence>
<keyword evidence="1" id="KW-0132">Cell division</keyword>
<dbReference type="AlphaFoldDB" id="A9UXR9"/>
<feature type="domain" description="Ataxin-10" evidence="3">
    <location>
        <begin position="422"/>
        <end position="501"/>
    </location>
</feature>
<evidence type="ECO:0000259" key="3">
    <source>
        <dbReference type="Pfam" id="PF09759"/>
    </source>
</evidence>
<keyword evidence="5" id="KW-1185">Reference proteome</keyword>
<dbReference type="EMBL" id="CH991549">
    <property type="protein sequence ID" value="EDQ89736.1"/>
    <property type="molecule type" value="Genomic_DNA"/>
</dbReference>
<dbReference type="PANTHER" id="PTHR13255:SF0">
    <property type="entry name" value="ATAXIN-10"/>
    <property type="match status" value="1"/>
</dbReference>
<dbReference type="InterPro" id="IPR019156">
    <property type="entry name" value="Ataxin-10_domain"/>
</dbReference>
<dbReference type="RefSeq" id="XP_001745158.1">
    <property type="nucleotide sequence ID" value="XM_001745106.1"/>
</dbReference>
<dbReference type="InterPro" id="IPR016024">
    <property type="entry name" value="ARM-type_fold"/>
</dbReference>
<dbReference type="GO" id="GO:0005829">
    <property type="term" value="C:cytosol"/>
    <property type="evidence" value="ECO:0000318"/>
    <property type="project" value="GO_Central"/>
</dbReference>
<dbReference type="InParanoid" id="A9UXR9"/>
<dbReference type="Gene3D" id="1.25.10.10">
    <property type="entry name" value="Leucine-rich Repeat Variant"/>
    <property type="match status" value="1"/>
</dbReference>
<dbReference type="InterPro" id="IPR051374">
    <property type="entry name" value="Ataxin-10/CTR86_families"/>
</dbReference>
<name>A9UXR9_MONBE</name>
<evidence type="ECO:0000256" key="1">
    <source>
        <dbReference type="ARBA" id="ARBA00022618"/>
    </source>
</evidence>
<keyword evidence="2" id="KW-0131">Cell cycle</keyword>
<organism evidence="4 5">
    <name type="scientific">Monosiga brevicollis</name>
    <name type="common">Choanoflagellate</name>
    <dbReference type="NCBI Taxonomy" id="81824"/>
    <lineage>
        <taxon>Eukaryota</taxon>
        <taxon>Choanoflagellata</taxon>
        <taxon>Craspedida</taxon>
        <taxon>Salpingoecidae</taxon>
        <taxon>Monosiga</taxon>
    </lineage>
</organism>
<evidence type="ECO:0000313" key="4">
    <source>
        <dbReference type="EMBL" id="EDQ89736.1"/>
    </source>
</evidence>
<dbReference type="KEGG" id="mbr:MONBRDRAFT_32118"/>
<protein>
    <recommendedName>
        <fullName evidence="3">Ataxin-10 domain-containing protein</fullName>
    </recommendedName>
</protein>
<accession>A9UXR9</accession>
<gene>
    <name evidence="4" type="ORF">MONBRDRAFT_32118</name>
</gene>
<sequence length="507" mass="55717">MGERVDELVANPLAWKSVLAECARDPDALGAALADDADRVAQSLLELSWQDAALRHALRALANLSSATLPDDVEARLYDQLYIPVLARFGTCLLCVRTAPSLESHAPAATMIFLNCIVKRRACRRLPGPACLDMLMLRALLFLIQQRAPLASPPDNDSQSEPADEPARPSDLTLDLALVAILLLPRLPCFPDVLRFLDMAQLGDPTVNPDTADASSEGYDLSPDLPPELQREWDAATAAIRSGVRPDPDVAHPTAASSVELPEDLCYRGLEEAERLDARELTLRLIHVKSELVAILAKRLPDMHLDPTVHDDDRVTIEDSHEPRMALPNLLHLARHALQLLALLHDIEAWRNDGLQPIQSQTHLLLIALATTALHADTPLKLELGQALLPRLVPALLEIRSWYTPSGRDTVVPLPRRGFLSICLRLVGNLLADCPDNVTLLRTHGGIPAVMSFMCHDTFQPQLYEWTALAIRHICAAGPENLAVVQDVQRAAADAAEQHLQNKVQER</sequence>
<evidence type="ECO:0000313" key="5">
    <source>
        <dbReference type="Proteomes" id="UP000001357"/>
    </source>
</evidence>